<feature type="domain" description="Protein FecR C-terminal" evidence="3">
    <location>
        <begin position="249"/>
        <end position="316"/>
    </location>
</feature>
<proteinExistence type="predicted"/>
<dbReference type="InterPro" id="IPR006860">
    <property type="entry name" value="FecR"/>
</dbReference>
<dbReference type="PANTHER" id="PTHR30273">
    <property type="entry name" value="PERIPLASMIC SIGNAL SENSOR AND SIGMA FACTOR ACTIVATOR FECR-RELATED"/>
    <property type="match status" value="1"/>
</dbReference>
<dbReference type="Pfam" id="PF04773">
    <property type="entry name" value="FecR"/>
    <property type="match status" value="1"/>
</dbReference>
<gene>
    <name evidence="4" type="ORF">EV201_0484</name>
</gene>
<evidence type="ECO:0000313" key="4">
    <source>
        <dbReference type="EMBL" id="RZT95856.1"/>
    </source>
</evidence>
<dbReference type="Pfam" id="PF16344">
    <property type="entry name" value="FecR_C"/>
    <property type="match status" value="1"/>
</dbReference>
<evidence type="ECO:0000313" key="5">
    <source>
        <dbReference type="Proteomes" id="UP000293562"/>
    </source>
</evidence>
<keyword evidence="1" id="KW-0472">Membrane</keyword>
<keyword evidence="5" id="KW-1185">Reference proteome</keyword>
<accession>A0A4Q7VI96</accession>
<dbReference type="Gene3D" id="2.60.120.1440">
    <property type="match status" value="1"/>
</dbReference>
<comment type="caution">
    <text evidence="4">The sequence shown here is derived from an EMBL/GenBank/DDBJ whole genome shotgun (WGS) entry which is preliminary data.</text>
</comment>
<name>A0A4Q7VI96_9BACT</name>
<organism evidence="4 5">
    <name type="scientific">Ancylomarina subtilis</name>
    <dbReference type="NCBI Taxonomy" id="1639035"/>
    <lineage>
        <taxon>Bacteria</taxon>
        <taxon>Pseudomonadati</taxon>
        <taxon>Bacteroidota</taxon>
        <taxon>Bacteroidia</taxon>
        <taxon>Marinilabiliales</taxon>
        <taxon>Marinifilaceae</taxon>
        <taxon>Ancylomarina</taxon>
    </lineage>
</organism>
<feature type="transmembrane region" description="Helical" evidence="1">
    <location>
        <begin position="82"/>
        <end position="102"/>
    </location>
</feature>
<keyword evidence="1" id="KW-1133">Transmembrane helix</keyword>
<feature type="domain" description="FecR protein" evidence="2">
    <location>
        <begin position="114"/>
        <end position="205"/>
    </location>
</feature>
<evidence type="ECO:0000259" key="3">
    <source>
        <dbReference type="Pfam" id="PF16344"/>
    </source>
</evidence>
<dbReference type="EMBL" id="SHKN01000001">
    <property type="protein sequence ID" value="RZT95856.1"/>
    <property type="molecule type" value="Genomic_DNA"/>
</dbReference>
<dbReference type="RefSeq" id="WP_130305782.1">
    <property type="nucleotide sequence ID" value="NZ_SHKN01000001.1"/>
</dbReference>
<reference evidence="4 5" key="1">
    <citation type="submission" date="2019-02" db="EMBL/GenBank/DDBJ databases">
        <title>Genomic Encyclopedia of Type Strains, Phase IV (KMG-IV): sequencing the most valuable type-strain genomes for metagenomic binning, comparative biology and taxonomic classification.</title>
        <authorList>
            <person name="Goeker M."/>
        </authorList>
    </citation>
    <scope>NUCLEOTIDE SEQUENCE [LARGE SCALE GENOMIC DNA]</scope>
    <source>
        <strain evidence="4 5">DSM 28825</strain>
    </source>
</reference>
<dbReference type="InterPro" id="IPR012373">
    <property type="entry name" value="Ferrdict_sens_TM"/>
</dbReference>
<dbReference type="Proteomes" id="UP000293562">
    <property type="component" value="Unassembled WGS sequence"/>
</dbReference>
<protein>
    <submittedName>
        <fullName evidence="4">FecR family protein</fullName>
    </submittedName>
</protein>
<evidence type="ECO:0000256" key="1">
    <source>
        <dbReference type="SAM" id="Phobius"/>
    </source>
</evidence>
<dbReference type="Gene3D" id="3.55.50.30">
    <property type="match status" value="1"/>
</dbReference>
<dbReference type="AlphaFoldDB" id="A0A4Q7VI96"/>
<evidence type="ECO:0000259" key="2">
    <source>
        <dbReference type="Pfam" id="PF04773"/>
    </source>
</evidence>
<keyword evidence="1" id="KW-0812">Transmembrane</keyword>
<dbReference type="OrthoDB" id="676789at2"/>
<sequence>MKNINIDEDLLRVNLQDRANEKEKAALVFWMSESSENKELFVRMTELWSSASNTEVFEQIDLELDWKRIQMKRKKKTPIMKYGLQYAAVVLICFGLSFLYLYNTTPGFGKLSKVQTAESKDKVELADGSQIQLNVNSKLIYPNHFGDNKRLVKLKGEAFFNIKRDTSKPFIIESGKTLIKVLGTSFNIRNITGNQTLVSVNTGVVSFKVKNNGQEIILKKGQVGLFKDNQLTLLNKPNRNCDSWRTGSLSFKNTPFIQVLEDIERLYKVKFKNENKKLENLKLTIDFNNYDLDKVLKQLELLIQANIEKKEQVIIIK</sequence>
<dbReference type="PANTHER" id="PTHR30273:SF2">
    <property type="entry name" value="PROTEIN FECR"/>
    <property type="match status" value="1"/>
</dbReference>
<dbReference type="GO" id="GO:0016989">
    <property type="term" value="F:sigma factor antagonist activity"/>
    <property type="evidence" value="ECO:0007669"/>
    <property type="project" value="TreeGrafter"/>
</dbReference>
<dbReference type="InterPro" id="IPR032508">
    <property type="entry name" value="FecR_C"/>
</dbReference>
<dbReference type="PIRSF" id="PIRSF018266">
    <property type="entry name" value="FecR"/>
    <property type="match status" value="1"/>
</dbReference>